<organism evidence="2 3">
    <name type="scientific">Hyalangium minutum</name>
    <dbReference type="NCBI Taxonomy" id="394096"/>
    <lineage>
        <taxon>Bacteria</taxon>
        <taxon>Pseudomonadati</taxon>
        <taxon>Myxococcota</taxon>
        <taxon>Myxococcia</taxon>
        <taxon>Myxococcales</taxon>
        <taxon>Cystobacterineae</taxon>
        <taxon>Archangiaceae</taxon>
        <taxon>Hyalangium</taxon>
    </lineage>
</organism>
<dbReference type="GO" id="GO:0005737">
    <property type="term" value="C:cytoplasm"/>
    <property type="evidence" value="ECO:0007669"/>
    <property type="project" value="TreeGrafter"/>
</dbReference>
<dbReference type="EMBL" id="JMCB01000009">
    <property type="protein sequence ID" value="KFE66846.1"/>
    <property type="molecule type" value="Genomic_DNA"/>
</dbReference>
<name>A0A085WGN3_9BACT</name>
<dbReference type="RefSeq" id="WP_044191913.1">
    <property type="nucleotide sequence ID" value="NZ_JMCB01000009.1"/>
</dbReference>
<dbReference type="PANTHER" id="PTHR15032">
    <property type="entry name" value="N-ACYL-PHOSPHATIDYLETHANOLAMINE-HYDROLYZING PHOSPHOLIPASE D"/>
    <property type="match status" value="1"/>
</dbReference>
<dbReference type="GO" id="GO:0070290">
    <property type="term" value="F:N-acylphosphatidylethanolamine-specific phospholipase D activity"/>
    <property type="evidence" value="ECO:0007669"/>
    <property type="project" value="InterPro"/>
</dbReference>
<gene>
    <name evidence="2" type="ORF">DB31_9060</name>
</gene>
<evidence type="ECO:0000313" key="2">
    <source>
        <dbReference type="EMBL" id="KFE66846.1"/>
    </source>
</evidence>
<keyword evidence="3" id="KW-1185">Reference proteome</keyword>
<dbReference type="OrthoDB" id="9805728at2"/>
<dbReference type="GO" id="GO:0008270">
    <property type="term" value="F:zinc ion binding"/>
    <property type="evidence" value="ECO:0007669"/>
    <property type="project" value="InterPro"/>
</dbReference>
<comment type="caution">
    <text evidence="2">The sequence shown here is derived from an EMBL/GenBank/DDBJ whole genome shotgun (WGS) entry which is preliminary data.</text>
</comment>
<dbReference type="InterPro" id="IPR036866">
    <property type="entry name" value="RibonucZ/Hydroxyglut_hydro"/>
</dbReference>
<dbReference type="PIRSF" id="PIRSF038896">
    <property type="entry name" value="NAPE-PLD"/>
    <property type="match status" value="1"/>
</dbReference>
<dbReference type="PATRIC" id="fig|394096.3.peg.5087"/>
<protein>
    <submittedName>
        <fullName evidence="2">Outer membrane protein romA</fullName>
    </submittedName>
</protein>
<dbReference type="PANTHER" id="PTHR15032:SF36">
    <property type="entry name" value="METALLO-BETA-LACTAMASE DOMAIN-CONTAINING PROTEIN"/>
    <property type="match status" value="1"/>
</dbReference>
<accession>A0A085WGN3</accession>
<dbReference type="InterPro" id="IPR024884">
    <property type="entry name" value="NAPE-PLD"/>
</dbReference>
<reference evidence="2 3" key="1">
    <citation type="submission" date="2014-04" db="EMBL/GenBank/DDBJ databases">
        <title>Genome assembly of Hyalangium minutum DSM 14724.</title>
        <authorList>
            <person name="Sharma G."/>
            <person name="Subramanian S."/>
        </authorList>
    </citation>
    <scope>NUCLEOTIDE SEQUENCE [LARGE SCALE GENOMIC DNA]</scope>
    <source>
        <strain evidence="2 3">DSM 14724</strain>
    </source>
</reference>
<evidence type="ECO:0000313" key="3">
    <source>
        <dbReference type="Proteomes" id="UP000028725"/>
    </source>
</evidence>
<dbReference type="Proteomes" id="UP000028725">
    <property type="component" value="Unassembled WGS sequence"/>
</dbReference>
<dbReference type="STRING" id="394096.DB31_9060"/>
<dbReference type="SUPFAM" id="SSF56281">
    <property type="entry name" value="Metallo-hydrolase/oxidoreductase"/>
    <property type="match status" value="1"/>
</dbReference>
<dbReference type="Pfam" id="PF12706">
    <property type="entry name" value="Lactamase_B_2"/>
    <property type="match status" value="1"/>
</dbReference>
<proteinExistence type="predicted"/>
<dbReference type="PROSITE" id="PS51257">
    <property type="entry name" value="PROKAR_LIPOPROTEIN"/>
    <property type="match status" value="1"/>
</dbReference>
<sequence>MPMSRLRRTLLTVMGTLLMLGVTGGVVGCHAFSAPVYRGPKSDHFNGEQFVNQESRERRMTFLEWQRTRTPGTWAEWTDAAPGTPPPRRVARGALRVTFVNHATTLLQLDGVNVLTDPIWSERCSPVSFVGPKRVRPPGLRFEDLPPIDAVILSHNHYDHMDVPTLKRLAERYPNVRFFAGLGNKAFLDSKGLPNVTELDWWQEVTLAPEVKLVSTPAHHFSNRGLSDRDGTLWTSYVLQGPSGVTYFAGDTGYGKHFKQVREKFGPVKLAVLPIGAYKPEAFMEVVHVSPTETVQASVDLEAKVNVPMHFGTFRLADDGQEEPVTELRRVLDARPEPKPDFWVLGFGEGRDVP</sequence>
<dbReference type="InterPro" id="IPR001279">
    <property type="entry name" value="Metallo-B-lactamas"/>
</dbReference>
<dbReference type="AlphaFoldDB" id="A0A085WGN3"/>
<feature type="domain" description="Metallo-beta-lactamase" evidence="1">
    <location>
        <begin position="113"/>
        <end position="311"/>
    </location>
</feature>
<evidence type="ECO:0000259" key="1">
    <source>
        <dbReference type="Pfam" id="PF12706"/>
    </source>
</evidence>
<dbReference type="Gene3D" id="3.60.15.10">
    <property type="entry name" value="Ribonuclease Z/Hydroxyacylglutathione hydrolase-like"/>
    <property type="match status" value="1"/>
</dbReference>